<dbReference type="OrthoDB" id="3976101at2759"/>
<proteinExistence type="predicted"/>
<dbReference type="STRING" id="984487.A0A1E4SRC0"/>
<dbReference type="Proteomes" id="UP000094285">
    <property type="component" value="Unassembled WGS sequence"/>
</dbReference>
<dbReference type="Pfam" id="PF12937">
    <property type="entry name" value="F-box-like"/>
    <property type="match status" value="1"/>
</dbReference>
<dbReference type="InterPro" id="IPR036047">
    <property type="entry name" value="F-box-like_dom_sf"/>
</dbReference>
<dbReference type="PROSITE" id="PS50181">
    <property type="entry name" value="FBOX"/>
    <property type="match status" value="1"/>
</dbReference>
<sequence>MNLLADLPDGVLQRILQFLPQQALLNLALTNYRFYTPCLQQLYAHITIQCTPILRISCSKEAAKSPRKPDFLDSTQTTIYGLNHSYDQGKVYPISTQLKLVGARLTILNASLEVNPTLLTYIQSIRVVNGSSERDNYEFRSDTVVVQNLHKLLDLLKGTSMDRIYIGDEKLRNMLQVNTRGIRLKSMVIDNSSELKRISLPVEEILYNGTDEISFHASVSVLENLKSLILPVDNEAYWRFMGPVLQKGVVFRKLEKFRLVLNSNEPENASNLLLLERIKWTGIKELEIVVGSPPGYNDASDLLVIDCLNTIPSELLINLKRLSIVQKFEYDTHKKNELYDINIFTFIGQVIQSQLDQEKPALLYLSIIHNLPELGNFIDGFEGNYLRRKKLYSAVLPKILSKSKSAIELALPNFFQSLACYEQPMNTMLWNGCKCSHCKKHLELLDQYLLYHKYYNKKYGAWKDINSSLIMFTIGQALLERMKPSPGLLATHLEYGQAPLSDFLWNYHDSTFNVPFRCYDTQVVDQGEFDEIDKLDGENQEVEDVFFDSTEKIKPCSFNQLYYKNLTVCIAHYINDFILQIINLNRGNAEELVIGEELKDGGDDDIKLKIPRLIINGICYNLDKELNGTNFFENVFDDCI</sequence>
<accession>A0A1E4SRC0</accession>
<evidence type="ECO:0000313" key="3">
    <source>
        <dbReference type="Proteomes" id="UP000094285"/>
    </source>
</evidence>
<dbReference type="AlphaFoldDB" id="A0A1E4SRC0"/>
<gene>
    <name evidence="2" type="ORF">CANTADRAFT_87999</name>
</gene>
<feature type="domain" description="F-box" evidence="1">
    <location>
        <begin position="1"/>
        <end position="36"/>
    </location>
</feature>
<evidence type="ECO:0000313" key="2">
    <source>
        <dbReference type="EMBL" id="ODV82060.1"/>
    </source>
</evidence>
<name>A0A1E4SRC0_9ASCO</name>
<reference evidence="3" key="1">
    <citation type="submission" date="2016-05" db="EMBL/GenBank/DDBJ databases">
        <title>Comparative genomics of biotechnologically important yeasts.</title>
        <authorList>
            <consortium name="DOE Joint Genome Institute"/>
            <person name="Riley R."/>
            <person name="Haridas S."/>
            <person name="Wolfe K.H."/>
            <person name="Lopes M.R."/>
            <person name="Hittinger C.T."/>
            <person name="Goker M."/>
            <person name="Salamov A."/>
            <person name="Wisecaver J."/>
            <person name="Long T.M."/>
            <person name="Aerts A.L."/>
            <person name="Barry K."/>
            <person name="Choi C."/>
            <person name="Clum A."/>
            <person name="Coughlan A.Y."/>
            <person name="Deshpande S."/>
            <person name="Douglass A.P."/>
            <person name="Hanson S.J."/>
            <person name="Klenk H.-P."/>
            <person name="Labutti K."/>
            <person name="Lapidus A."/>
            <person name="Lindquist E."/>
            <person name="Lipzen A."/>
            <person name="Meier-Kolthoff J.P."/>
            <person name="Ohm R.A."/>
            <person name="Otillar R.P."/>
            <person name="Pangilinan J."/>
            <person name="Peng Y."/>
            <person name="Rokas A."/>
            <person name="Rosa C.A."/>
            <person name="Scheuner C."/>
            <person name="Sibirny A.A."/>
            <person name="Slot J.C."/>
            <person name="Stielow J.B."/>
            <person name="Sun H."/>
            <person name="Kurtzman C.P."/>
            <person name="Blackwell M."/>
            <person name="Grigoriev I.V."/>
            <person name="Jeffries T.W."/>
        </authorList>
    </citation>
    <scope>NUCLEOTIDE SEQUENCE [LARGE SCALE GENOMIC DNA]</scope>
    <source>
        <strain evidence="3">NRRL Y-17324</strain>
    </source>
</reference>
<organism evidence="2 3">
    <name type="scientific">Suhomyces tanzawaensis NRRL Y-17324</name>
    <dbReference type="NCBI Taxonomy" id="984487"/>
    <lineage>
        <taxon>Eukaryota</taxon>
        <taxon>Fungi</taxon>
        <taxon>Dikarya</taxon>
        <taxon>Ascomycota</taxon>
        <taxon>Saccharomycotina</taxon>
        <taxon>Pichiomycetes</taxon>
        <taxon>Debaryomycetaceae</taxon>
        <taxon>Suhomyces</taxon>
    </lineage>
</organism>
<dbReference type="EMBL" id="KV453909">
    <property type="protein sequence ID" value="ODV82060.1"/>
    <property type="molecule type" value="Genomic_DNA"/>
</dbReference>
<dbReference type="SUPFAM" id="SSF81383">
    <property type="entry name" value="F-box domain"/>
    <property type="match status" value="1"/>
</dbReference>
<evidence type="ECO:0000259" key="1">
    <source>
        <dbReference type="PROSITE" id="PS50181"/>
    </source>
</evidence>
<protein>
    <recommendedName>
        <fullName evidence="1">F-box domain-containing protein</fullName>
    </recommendedName>
</protein>
<dbReference type="GeneID" id="30985547"/>
<dbReference type="RefSeq" id="XP_020067182.1">
    <property type="nucleotide sequence ID" value="XM_020211411.1"/>
</dbReference>
<dbReference type="InterPro" id="IPR001810">
    <property type="entry name" value="F-box_dom"/>
</dbReference>
<keyword evidence="3" id="KW-1185">Reference proteome</keyword>